<dbReference type="NCBIfam" id="NF038123">
    <property type="entry name" value="NF038123_dom"/>
    <property type="match status" value="2"/>
</dbReference>
<dbReference type="InterPro" id="IPR009465">
    <property type="entry name" value="Spondin_N"/>
</dbReference>
<organism evidence="2 3">
    <name type="scientific">Cochleicola gelatinilyticus</name>
    <dbReference type="NCBI Taxonomy" id="1763537"/>
    <lineage>
        <taxon>Bacteria</taxon>
        <taxon>Pseudomonadati</taxon>
        <taxon>Bacteroidota</taxon>
        <taxon>Flavobacteriia</taxon>
        <taxon>Flavobacteriales</taxon>
        <taxon>Flavobacteriaceae</taxon>
        <taxon>Cochleicola</taxon>
    </lineage>
</organism>
<name>A0A167ENA8_9FLAO</name>
<dbReference type="RefSeq" id="WP_068593551.1">
    <property type="nucleotide sequence ID" value="NZ_LRXL01000053.1"/>
</dbReference>
<accession>A0A167ENA8</accession>
<keyword evidence="3" id="KW-1185">Reference proteome</keyword>
<dbReference type="Gene3D" id="2.60.40.2130">
    <property type="entry name" value="F-spondin domain"/>
    <property type="match status" value="2"/>
</dbReference>
<dbReference type="InterPro" id="IPR038678">
    <property type="entry name" value="Spondin_N_sf"/>
</dbReference>
<dbReference type="STRING" id="1763537.ULVI_14625"/>
<gene>
    <name evidence="2" type="ORF">ULVI_14625</name>
</gene>
<dbReference type="OrthoDB" id="1013900at2"/>
<feature type="chain" id="PRO_5007885872" description="Spondin domain-containing protein" evidence="1">
    <location>
        <begin position="21"/>
        <end position="474"/>
    </location>
</feature>
<evidence type="ECO:0000313" key="3">
    <source>
        <dbReference type="Proteomes" id="UP000077013"/>
    </source>
</evidence>
<dbReference type="Proteomes" id="UP000077013">
    <property type="component" value="Unassembled WGS sequence"/>
</dbReference>
<feature type="signal peptide" evidence="1">
    <location>
        <begin position="1"/>
        <end position="20"/>
    </location>
</feature>
<evidence type="ECO:0008006" key="4">
    <source>
        <dbReference type="Google" id="ProtNLM"/>
    </source>
</evidence>
<evidence type="ECO:0000256" key="1">
    <source>
        <dbReference type="SAM" id="SignalP"/>
    </source>
</evidence>
<keyword evidence="1" id="KW-0732">Signal</keyword>
<dbReference type="EMBL" id="LRXL01000053">
    <property type="protein sequence ID" value="OAB75708.1"/>
    <property type="molecule type" value="Genomic_DNA"/>
</dbReference>
<protein>
    <recommendedName>
        <fullName evidence="4">Spondin domain-containing protein</fullName>
    </recommendedName>
</protein>
<sequence>MKYYFLLILTSLLLFSCSNDDDENAPAKSANFTVTIENILAPKPIFESGTFTTPVGVFDSGPIFPGDAYEFTIDAGPVVIPGDGGTRLSFVTMFMQSNDLFFAPDIQGISLYTETGSPIGAHGPEDVTNEVYLWDAGTEINEATGGQNQKNQQGPLVEDQGVDEYGVVTRIDTNKDSFGNVLPNKEDVIKVTIENISAAKFLVRIENVSEVNTIMTPGQGEGSAAAVPISPGVYAVHTSSSPFFDESMAASGAGFVRSEEGLENLAEDGFPETLLANTKNVTGLKVPFSSGVWAIHNEGSEPLFNLTMEDYGEGLEGLAEDGSPIKLANSLNDRAEVSNAEVFNTPVGTNVSGPITPDSRYEFTFTASEGDHLSFATMFMQSNDWFFAFPPNGLALFKNGTPTQGNVTSHVFLYDAGTEADEYPGAGLSQVMRQPRENFGALDTNTAIRLVAPNSFLNIPVTTVLKVTIKAEKQ</sequence>
<proteinExistence type="predicted"/>
<reference evidence="2 3" key="1">
    <citation type="submission" date="2016-02" db="EMBL/GenBank/DDBJ databases">
        <title>Ulvibacter sp. LPB0005, isolated from Thais luteostoma.</title>
        <authorList>
            <person name="Shin S.-K."/>
            <person name="Yi H."/>
        </authorList>
    </citation>
    <scope>NUCLEOTIDE SEQUENCE [LARGE SCALE GENOMIC DNA]</scope>
    <source>
        <strain evidence="2 3">LPB0005</strain>
    </source>
</reference>
<evidence type="ECO:0000313" key="2">
    <source>
        <dbReference type="EMBL" id="OAB75708.1"/>
    </source>
</evidence>
<comment type="caution">
    <text evidence="2">The sequence shown here is derived from an EMBL/GenBank/DDBJ whole genome shotgun (WGS) entry which is preliminary data.</text>
</comment>
<dbReference type="PROSITE" id="PS51257">
    <property type="entry name" value="PROKAR_LIPOPROTEIN"/>
    <property type="match status" value="1"/>
</dbReference>
<dbReference type="AlphaFoldDB" id="A0A167ENA8"/>